<name>A0A176YQH7_9BRAD</name>
<keyword evidence="2" id="KW-0560">Oxidoreductase</keyword>
<accession>A0A176YQH7</accession>
<protein>
    <submittedName>
        <fullName evidence="3">Short-chain dehydrogenase</fullName>
    </submittedName>
</protein>
<dbReference type="PANTHER" id="PTHR24321:SF8">
    <property type="entry name" value="ESTRADIOL 17-BETA-DEHYDROGENASE 8-RELATED"/>
    <property type="match status" value="1"/>
</dbReference>
<dbReference type="RefSeq" id="WP_063681575.1">
    <property type="nucleotide sequence ID" value="NZ_LSEF01000100.1"/>
</dbReference>
<evidence type="ECO:0000313" key="4">
    <source>
        <dbReference type="Proteomes" id="UP000077173"/>
    </source>
</evidence>
<evidence type="ECO:0000313" key="3">
    <source>
        <dbReference type="EMBL" id="OAF09162.1"/>
    </source>
</evidence>
<organism evidence="3 4">
    <name type="scientific">Bradyrhizobium neotropicale</name>
    <dbReference type="NCBI Taxonomy" id="1497615"/>
    <lineage>
        <taxon>Bacteria</taxon>
        <taxon>Pseudomonadati</taxon>
        <taxon>Pseudomonadota</taxon>
        <taxon>Alphaproteobacteria</taxon>
        <taxon>Hyphomicrobiales</taxon>
        <taxon>Nitrobacteraceae</taxon>
        <taxon>Bradyrhizobium</taxon>
    </lineage>
</organism>
<dbReference type="Gene3D" id="3.40.50.720">
    <property type="entry name" value="NAD(P)-binding Rossmann-like Domain"/>
    <property type="match status" value="1"/>
</dbReference>
<reference evidence="3 4" key="1">
    <citation type="submission" date="2016-02" db="EMBL/GenBank/DDBJ databases">
        <title>Draft genome sequence of the strain BR 10247T Bradyrhizobium neotropicale isolated from nodules of Centrolobium paraense.</title>
        <authorList>
            <person name="Simoes-Araujo J.L."/>
            <person name="Barauna A.C."/>
            <person name="Silva K."/>
            <person name="Zilli J.E."/>
        </authorList>
    </citation>
    <scope>NUCLEOTIDE SEQUENCE [LARGE SCALE GENOMIC DNA]</scope>
    <source>
        <strain evidence="3 4">BR 10247</strain>
    </source>
</reference>
<evidence type="ECO:0000256" key="1">
    <source>
        <dbReference type="ARBA" id="ARBA00006484"/>
    </source>
</evidence>
<dbReference type="Pfam" id="PF13561">
    <property type="entry name" value="adh_short_C2"/>
    <property type="match status" value="1"/>
</dbReference>
<dbReference type="GO" id="GO:0016491">
    <property type="term" value="F:oxidoreductase activity"/>
    <property type="evidence" value="ECO:0007669"/>
    <property type="project" value="UniProtKB-KW"/>
</dbReference>
<dbReference type="CDD" id="cd05233">
    <property type="entry name" value="SDR_c"/>
    <property type="match status" value="1"/>
</dbReference>
<comment type="similarity">
    <text evidence="1">Belongs to the short-chain dehydrogenases/reductases (SDR) family.</text>
</comment>
<keyword evidence="4" id="KW-1185">Reference proteome</keyword>
<gene>
    <name evidence="3" type="ORF">AXW67_28385</name>
</gene>
<dbReference type="InterPro" id="IPR002347">
    <property type="entry name" value="SDR_fam"/>
</dbReference>
<sequence length="248" mass="26005">MHSLAGKRVTVIGASRGVGRTIAEVAHDQGAQVLAVARQERMLRQLAEQVSGISILPLDATDEDAPARAFGVHKPDVLVLCAGALPPAAPFYEQNWHEFAINWETDVRIAFHFCKAALCWPLAPGTSVIVISSGAALAGSPNSGGYAGAKRTQLFIANYAQKESDRLGLGLHFSALAPRMMPDTDLGRHAVAGYARYLGITPADFIGGMASAPGPSHVANGVIELVTQPDRAKGNAFIVTGKGLEATS</sequence>
<dbReference type="Proteomes" id="UP000077173">
    <property type="component" value="Unassembled WGS sequence"/>
</dbReference>
<evidence type="ECO:0000256" key="2">
    <source>
        <dbReference type="ARBA" id="ARBA00023002"/>
    </source>
</evidence>
<dbReference type="AlphaFoldDB" id="A0A176YQH7"/>
<comment type="caution">
    <text evidence="3">The sequence shown here is derived from an EMBL/GenBank/DDBJ whole genome shotgun (WGS) entry which is preliminary data.</text>
</comment>
<proteinExistence type="inferred from homology"/>
<dbReference type="EMBL" id="LSEF01000100">
    <property type="protein sequence ID" value="OAF09162.1"/>
    <property type="molecule type" value="Genomic_DNA"/>
</dbReference>
<dbReference type="InterPro" id="IPR036291">
    <property type="entry name" value="NAD(P)-bd_dom_sf"/>
</dbReference>
<dbReference type="PANTHER" id="PTHR24321">
    <property type="entry name" value="DEHYDROGENASES, SHORT CHAIN"/>
    <property type="match status" value="1"/>
</dbReference>
<dbReference type="SUPFAM" id="SSF51735">
    <property type="entry name" value="NAD(P)-binding Rossmann-fold domains"/>
    <property type="match status" value="1"/>
</dbReference>